<dbReference type="AlphaFoldDB" id="A0A9N8WAW6"/>
<protein>
    <submittedName>
        <fullName evidence="1">15507_t:CDS:1</fullName>
    </submittedName>
</protein>
<evidence type="ECO:0000313" key="1">
    <source>
        <dbReference type="EMBL" id="CAG8481103.1"/>
    </source>
</evidence>
<comment type="caution">
    <text evidence="1">The sequence shown here is derived from an EMBL/GenBank/DDBJ whole genome shotgun (WGS) entry which is preliminary data.</text>
</comment>
<sequence>MAHIEIPMSTEKPNLIKESDLFTKYAGVSLDESFIAILDTNNDDKFELRMYNVITNEDTNKKELSKEHSQSLTFFTDEENEIQEQQIILMRSSRFSNWSISITNENKEKKYRLIAISCISDDDMQNLPYEDVAGLGIYKHRLSYSSASDELQDDVKMFDFPERIEDALKYNYSDYIIDTSGRDPNKNIELYNLKTNQLINVFKRFKFVLSILDREKPGAFAVSSDEKLLA</sequence>
<reference evidence="1" key="1">
    <citation type="submission" date="2021-06" db="EMBL/GenBank/DDBJ databases">
        <authorList>
            <person name="Kallberg Y."/>
            <person name="Tangrot J."/>
            <person name="Rosling A."/>
        </authorList>
    </citation>
    <scope>NUCLEOTIDE SEQUENCE</scope>
    <source>
        <strain evidence="1">MA453B</strain>
    </source>
</reference>
<dbReference type="Proteomes" id="UP000789405">
    <property type="component" value="Unassembled WGS sequence"/>
</dbReference>
<keyword evidence="2" id="KW-1185">Reference proteome</keyword>
<organism evidence="1 2">
    <name type="scientific">Dentiscutata erythropus</name>
    <dbReference type="NCBI Taxonomy" id="1348616"/>
    <lineage>
        <taxon>Eukaryota</taxon>
        <taxon>Fungi</taxon>
        <taxon>Fungi incertae sedis</taxon>
        <taxon>Mucoromycota</taxon>
        <taxon>Glomeromycotina</taxon>
        <taxon>Glomeromycetes</taxon>
        <taxon>Diversisporales</taxon>
        <taxon>Gigasporaceae</taxon>
        <taxon>Dentiscutata</taxon>
    </lineage>
</organism>
<proteinExistence type="predicted"/>
<feature type="non-terminal residue" evidence="1">
    <location>
        <position position="230"/>
    </location>
</feature>
<dbReference type="EMBL" id="CAJVPY010000575">
    <property type="protein sequence ID" value="CAG8481103.1"/>
    <property type="molecule type" value="Genomic_DNA"/>
</dbReference>
<dbReference type="OrthoDB" id="2447800at2759"/>
<name>A0A9N8WAW6_9GLOM</name>
<evidence type="ECO:0000313" key="2">
    <source>
        <dbReference type="Proteomes" id="UP000789405"/>
    </source>
</evidence>
<gene>
    <name evidence="1" type="ORF">DERYTH_LOCUS1928</name>
</gene>
<accession>A0A9N8WAW6</accession>